<organism evidence="2 3">
    <name type="scientific">Virgisporangium ochraceum</name>
    <dbReference type="NCBI Taxonomy" id="65505"/>
    <lineage>
        <taxon>Bacteria</taxon>
        <taxon>Bacillati</taxon>
        <taxon>Actinomycetota</taxon>
        <taxon>Actinomycetes</taxon>
        <taxon>Micromonosporales</taxon>
        <taxon>Micromonosporaceae</taxon>
        <taxon>Virgisporangium</taxon>
    </lineage>
</organism>
<sequence length="99" mass="10347">MAGSPECGPALRADVVGGEVAGGLDGRARVHRREPVNAVLPCQIADEPRDDRRPVEDGQSGGERTGGVAAGAESRSPQGDQREVYDRAEGRSPGRVVDE</sequence>
<evidence type="ECO:0000313" key="3">
    <source>
        <dbReference type="Proteomes" id="UP000635606"/>
    </source>
</evidence>
<feature type="region of interest" description="Disordered" evidence="1">
    <location>
        <begin position="39"/>
        <end position="99"/>
    </location>
</feature>
<proteinExistence type="predicted"/>
<dbReference type="AlphaFoldDB" id="A0A8J4A131"/>
<keyword evidence="3" id="KW-1185">Reference proteome</keyword>
<dbReference type="EMBL" id="BOPH01000105">
    <property type="protein sequence ID" value="GIJ72858.1"/>
    <property type="molecule type" value="Genomic_DNA"/>
</dbReference>
<feature type="compositionally biased region" description="Basic and acidic residues" evidence="1">
    <location>
        <begin position="46"/>
        <end position="56"/>
    </location>
</feature>
<accession>A0A8J4A131</accession>
<protein>
    <submittedName>
        <fullName evidence="2">Uncharacterized protein</fullName>
    </submittedName>
</protein>
<comment type="caution">
    <text evidence="2">The sequence shown here is derived from an EMBL/GenBank/DDBJ whole genome shotgun (WGS) entry which is preliminary data.</text>
</comment>
<evidence type="ECO:0000313" key="2">
    <source>
        <dbReference type="EMBL" id="GIJ72858.1"/>
    </source>
</evidence>
<reference evidence="2" key="1">
    <citation type="submission" date="2021-01" db="EMBL/GenBank/DDBJ databases">
        <title>Whole genome shotgun sequence of Virgisporangium ochraceum NBRC 16418.</title>
        <authorList>
            <person name="Komaki H."/>
            <person name="Tamura T."/>
        </authorList>
    </citation>
    <scope>NUCLEOTIDE SEQUENCE</scope>
    <source>
        <strain evidence="2">NBRC 16418</strain>
    </source>
</reference>
<feature type="compositionally biased region" description="Basic and acidic residues" evidence="1">
    <location>
        <begin position="80"/>
        <end position="99"/>
    </location>
</feature>
<feature type="compositionally biased region" description="Gly residues" evidence="1">
    <location>
        <begin position="59"/>
        <end position="69"/>
    </location>
</feature>
<dbReference type="Proteomes" id="UP000635606">
    <property type="component" value="Unassembled WGS sequence"/>
</dbReference>
<evidence type="ECO:0000256" key="1">
    <source>
        <dbReference type="SAM" id="MobiDB-lite"/>
    </source>
</evidence>
<gene>
    <name evidence="2" type="ORF">Voc01_077750</name>
</gene>
<name>A0A8J4A131_9ACTN</name>